<feature type="transmembrane region" description="Helical" evidence="1">
    <location>
        <begin position="94"/>
        <end position="113"/>
    </location>
</feature>
<dbReference type="EMBL" id="ABIL02000006">
    <property type="protein sequence ID" value="EDS71509.1"/>
    <property type="molecule type" value="Genomic_DNA"/>
</dbReference>
<gene>
    <name evidence="2" type="ORF">ANASTE_01211</name>
</gene>
<keyword evidence="1" id="KW-0812">Transmembrane</keyword>
<dbReference type="HOGENOM" id="CLU_567010_0_0_9"/>
<reference evidence="2" key="2">
    <citation type="submission" date="2013-08" db="EMBL/GenBank/DDBJ databases">
        <title>Draft genome sequence of Anaerofustis stercorihominis (DSM 17244).</title>
        <authorList>
            <person name="Sudarsanam P."/>
            <person name="Ley R."/>
            <person name="Guruge J."/>
            <person name="Turnbaugh P.J."/>
            <person name="Mahowald M."/>
            <person name="Liep D."/>
            <person name="Gordon J."/>
        </authorList>
    </citation>
    <scope>NUCLEOTIDE SEQUENCE</scope>
    <source>
        <strain evidence="2">DSM 17244</strain>
    </source>
</reference>
<keyword evidence="3" id="KW-1185">Reference proteome</keyword>
<accession>B1CB62</accession>
<proteinExistence type="predicted"/>
<evidence type="ECO:0000313" key="3">
    <source>
        <dbReference type="Proteomes" id="UP000005178"/>
    </source>
</evidence>
<dbReference type="Proteomes" id="UP000005178">
    <property type="component" value="Unassembled WGS sequence"/>
</dbReference>
<evidence type="ECO:0000256" key="1">
    <source>
        <dbReference type="SAM" id="Phobius"/>
    </source>
</evidence>
<reference evidence="2" key="1">
    <citation type="submission" date="2008-01" db="EMBL/GenBank/DDBJ databases">
        <authorList>
            <person name="Fulton L."/>
            <person name="Clifton S."/>
            <person name="Fulton B."/>
            <person name="Xu J."/>
            <person name="Minx P."/>
            <person name="Pepin K.H."/>
            <person name="Johnson M."/>
            <person name="Thiruvilangam P."/>
            <person name="Bhonagiri V."/>
            <person name="Nash W.E."/>
            <person name="Mardis E.R."/>
            <person name="Wilson R.K."/>
        </authorList>
    </citation>
    <scope>NUCLEOTIDE SEQUENCE [LARGE SCALE GENOMIC DNA]</scope>
    <source>
        <strain evidence="2">DSM 17244</strain>
    </source>
</reference>
<keyword evidence="1" id="KW-1133">Transmembrane helix</keyword>
<protein>
    <submittedName>
        <fullName evidence="2">Uncharacterized protein</fullName>
    </submittedName>
</protein>
<evidence type="ECO:0000313" key="2">
    <source>
        <dbReference type="EMBL" id="EDS71509.1"/>
    </source>
</evidence>
<organism evidence="2 3">
    <name type="scientific">Anaerofustis stercorihominis DSM 17244</name>
    <dbReference type="NCBI Taxonomy" id="445971"/>
    <lineage>
        <taxon>Bacteria</taxon>
        <taxon>Bacillati</taxon>
        <taxon>Bacillota</taxon>
        <taxon>Clostridia</taxon>
        <taxon>Eubacteriales</taxon>
        <taxon>Eubacteriaceae</taxon>
        <taxon>Anaerofustis</taxon>
    </lineage>
</organism>
<dbReference type="AlphaFoldDB" id="B1CB62"/>
<feature type="transmembrane region" description="Helical" evidence="1">
    <location>
        <begin position="37"/>
        <end position="56"/>
    </location>
</feature>
<name>B1CB62_9FIRM</name>
<sequence length="481" mass="57450">MISFKSIIFYKREFNKGVQTAMKKILDFFYEHKTFSFILRFIFIFCLYFFMIPFMTDIINNIYVLFGIILAVFIISQLIIYIYNKDTVKKKKMIRNDIILIFLAVIFAVWFSYTEYGNFDGTNYYYPAQIVMQYEKRSYKKGSEQDKLCRLSDEMFSVSFENNGAFDYKYKDIISEEDFKKLDIGSIMDKKQNSFFNRNVKLKDTYEKMGPILTSYDEKYAAVWVGTDHYVIENEKGICYYTSVYRQIKYKKIGDKYKVIGVRDEKESYKENKMIHKRLKDMGRIEKTGYYDDILDIDDDIEDGYSEHLDYILKYKRIDTEDKDILKIKDDIYKLAKYSYSKRYDDTLKNKIDKDLYDKLSSKSDIKQEIKDIKNMNEDMNKLYIKSIEADALLPIITQLNEDSMTLWIKKNISIEADNSGGEDSLYANDSILGSDIERIYQVKVKIIDKDKIKYRIESVKTDYEAEKEINLQYNRLKNRK</sequence>
<feature type="transmembrane region" description="Helical" evidence="1">
    <location>
        <begin position="62"/>
        <end position="82"/>
    </location>
</feature>
<keyword evidence="1" id="KW-0472">Membrane</keyword>
<dbReference type="STRING" id="445971.ANASTE_01211"/>
<comment type="caution">
    <text evidence="2">The sequence shown here is derived from an EMBL/GenBank/DDBJ whole genome shotgun (WGS) entry which is preliminary data.</text>
</comment>